<evidence type="ECO:0000259" key="1">
    <source>
        <dbReference type="Pfam" id="PF18545"/>
    </source>
</evidence>
<dbReference type="Proteomes" id="UP000509241">
    <property type="component" value="Chromosome"/>
</dbReference>
<dbReference type="InterPro" id="IPR040624">
    <property type="entry name" value="HalOD1"/>
</dbReference>
<organism evidence="2 3">
    <name type="scientific">Natrinema halophilum</name>
    <dbReference type="NCBI Taxonomy" id="1699371"/>
    <lineage>
        <taxon>Archaea</taxon>
        <taxon>Methanobacteriati</taxon>
        <taxon>Methanobacteriota</taxon>
        <taxon>Stenosarchaea group</taxon>
        <taxon>Halobacteria</taxon>
        <taxon>Halobacteriales</taxon>
        <taxon>Natrialbaceae</taxon>
        <taxon>Natrinema</taxon>
    </lineage>
</organism>
<evidence type="ECO:0000313" key="2">
    <source>
        <dbReference type="EMBL" id="QLG47675.1"/>
    </source>
</evidence>
<dbReference type="EMBL" id="CP058601">
    <property type="protein sequence ID" value="QLG47675.1"/>
    <property type="molecule type" value="Genomic_DNA"/>
</dbReference>
<keyword evidence="3" id="KW-1185">Reference proteome</keyword>
<accession>A0A7D5H4Z8</accession>
<proteinExistence type="predicted"/>
<name>A0A7D5H4Z8_9EURY</name>
<gene>
    <name evidence="2" type="ORF">HYG82_01850</name>
</gene>
<reference evidence="2 3" key="1">
    <citation type="submission" date="2020-07" db="EMBL/GenBank/DDBJ databases">
        <authorList>
            <person name="Cui H."/>
        </authorList>
    </citation>
    <scope>NUCLEOTIDE SEQUENCE [LARGE SCALE GENOMIC DNA]</scope>
    <source>
        <strain evidence="2 3">YPL8</strain>
    </source>
</reference>
<feature type="domain" description="Halobacterial output" evidence="1">
    <location>
        <begin position="13"/>
        <end position="85"/>
    </location>
</feature>
<dbReference type="OrthoDB" id="205616at2157"/>
<sequence length="96" mass="10557">MERAPTARTAAIDTPCIEIVEQIAALEDVDPTELQPPLHDVIDPEAVNDLFSPTKRNGTRESGRVRFDYLGYDVVVRGDGRVSVSSGRTQNSKTDE</sequence>
<dbReference type="RefSeq" id="WP_179259417.1">
    <property type="nucleotide sequence ID" value="NZ_CP058601.1"/>
</dbReference>
<dbReference type="GeneID" id="56031995"/>
<evidence type="ECO:0000313" key="3">
    <source>
        <dbReference type="Proteomes" id="UP000509241"/>
    </source>
</evidence>
<protein>
    <recommendedName>
        <fullName evidence="1">Halobacterial output domain-containing protein</fullName>
    </recommendedName>
</protein>
<dbReference type="Pfam" id="PF18545">
    <property type="entry name" value="HalOD1"/>
    <property type="match status" value="1"/>
</dbReference>
<dbReference type="KEGG" id="haly:HYG82_01850"/>
<dbReference type="AlphaFoldDB" id="A0A7D5H4Z8"/>